<dbReference type="KEGG" id="acip:CBP36_20110"/>
<accession>A0A240UJM2</accession>
<sequence>MNNESKFFGEILKTMNPDWHLKLHNSEGAGPNSYSDLTVRTYIVDTSNGWILSSAMSEANLELLRETIPTQSGPGKEAVDGFSGLAAYCSKQNITAESEDATLASTVAMLTMTTTATYKRVKAATGSYAGHWFQIMYRLKDSTIITRPVFFDNHKSGLMSLDEIKTVVRDIVRKDHSHQTSVGALIHKSGGCHLGRHYV</sequence>
<name>A0A240UJM2_9BURK</name>
<dbReference type="RefSeq" id="WP_086929043.1">
    <property type="nucleotide sequence ID" value="NZ_CP021363.1"/>
</dbReference>
<evidence type="ECO:0000313" key="2">
    <source>
        <dbReference type="Proteomes" id="UP000194440"/>
    </source>
</evidence>
<reference evidence="1" key="1">
    <citation type="submission" date="2017-05" db="EMBL/GenBank/DDBJ databases">
        <title>Polyphasic characterization of four soil-derived phenanthrene-degrading Acidovorax strains and proposal of Acidovorax phenanthrenivorans sp. nov.</title>
        <authorList>
            <person name="Singleton D."/>
            <person name="Lee J."/>
            <person name="Dickey A.N."/>
            <person name="Stroud A."/>
            <person name="Scholl E.H."/>
            <person name="Wright F.A."/>
            <person name="Aitken M.D."/>
        </authorList>
    </citation>
    <scope>NUCLEOTIDE SEQUENCE</scope>
    <source>
        <strain evidence="1">P4</strain>
        <plasmid evidence="1">pACP4.1</plasmid>
    </source>
</reference>
<protein>
    <submittedName>
        <fullName evidence="1">Uncharacterized protein</fullName>
    </submittedName>
</protein>
<dbReference type="OrthoDB" id="8912299at2"/>
<keyword evidence="1" id="KW-0614">Plasmid</keyword>
<evidence type="ECO:0000313" key="1">
    <source>
        <dbReference type="EMBL" id="ART61273.1"/>
    </source>
</evidence>
<dbReference type="KEGG" id="acis:CBP35_20090"/>
<dbReference type="EMBL" id="CP021367">
    <property type="protein sequence ID" value="ART61273.1"/>
    <property type="molecule type" value="Genomic_DNA"/>
</dbReference>
<keyword evidence="2" id="KW-1185">Reference proteome</keyword>
<geneLocation type="plasmid" evidence="1 2">
    <name>pACP4.1</name>
</geneLocation>
<organism evidence="1 2">
    <name type="scientific">Acidovorax carolinensis</name>
    <dbReference type="NCBI Taxonomy" id="553814"/>
    <lineage>
        <taxon>Bacteria</taxon>
        <taxon>Pseudomonadati</taxon>
        <taxon>Pseudomonadota</taxon>
        <taxon>Betaproteobacteria</taxon>
        <taxon>Burkholderiales</taxon>
        <taxon>Comamonadaceae</taxon>
        <taxon>Acidovorax</taxon>
    </lineage>
</organism>
<gene>
    <name evidence="1" type="ORF">CBP36_20110</name>
</gene>
<dbReference type="AlphaFoldDB" id="A0A240UJM2"/>
<proteinExistence type="predicted"/>
<dbReference type="Proteomes" id="UP000194440">
    <property type="component" value="Plasmid pACP4.1"/>
</dbReference>